<reference evidence="1 2" key="1">
    <citation type="submission" date="2023-07" db="EMBL/GenBank/DDBJ databases">
        <title>Sorghum-associated microbial communities from plants grown in Nebraska, USA.</title>
        <authorList>
            <person name="Schachtman D."/>
        </authorList>
    </citation>
    <scope>NUCLEOTIDE SEQUENCE [LARGE SCALE GENOMIC DNA]</scope>
    <source>
        <strain evidence="1 2">BE57</strain>
    </source>
</reference>
<dbReference type="GO" id="GO:0003677">
    <property type="term" value="F:DNA binding"/>
    <property type="evidence" value="ECO:0007669"/>
    <property type="project" value="UniProtKB-KW"/>
</dbReference>
<dbReference type="Proteomes" id="UP001264980">
    <property type="component" value="Unassembled WGS sequence"/>
</dbReference>
<organism evidence="1 2">
    <name type="scientific">Dyadobacter fermentans</name>
    <dbReference type="NCBI Taxonomy" id="94254"/>
    <lineage>
        <taxon>Bacteria</taxon>
        <taxon>Pseudomonadati</taxon>
        <taxon>Bacteroidota</taxon>
        <taxon>Cytophagia</taxon>
        <taxon>Cytophagales</taxon>
        <taxon>Spirosomataceae</taxon>
        <taxon>Dyadobacter</taxon>
    </lineage>
</organism>
<gene>
    <name evidence="1" type="ORF">J2W84_002599</name>
</gene>
<evidence type="ECO:0000313" key="1">
    <source>
        <dbReference type="EMBL" id="MDR6805553.1"/>
    </source>
</evidence>
<comment type="caution">
    <text evidence="1">The sequence shown here is derived from an EMBL/GenBank/DDBJ whole genome shotgun (WGS) entry which is preliminary data.</text>
</comment>
<dbReference type="EMBL" id="JAVDTI010000002">
    <property type="protein sequence ID" value="MDR6805553.1"/>
    <property type="molecule type" value="Genomic_DNA"/>
</dbReference>
<accession>A0ABU1QWS5</accession>
<name>A0ABU1QWS5_9BACT</name>
<evidence type="ECO:0000313" key="2">
    <source>
        <dbReference type="Proteomes" id="UP001264980"/>
    </source>
</evidence>
<keyword evidence="2" id="KW-1185">Reference proteome</keyword>
<sequence length="60" mass="6852">MNDSKFKRGSKHYKSVLTESDIPKIRALLGTRSYQQIANRFGVGRQAIYMIAKGINWAHV</sequence>
<keyword evidence="1" id="KW-0238">DNA-binding</keyword>
<proteinExistence type="predicted"/>
<protein>
    <submittedName>
        <fullName evidence="1">DNA-binding protein YlxM (UPF0122 family)</fullName>
    </submittedName>
</protein>